<comment type="caution">
    <text evidence="1">The sequence shown here is derived from an EMBL/GenBank/DDBJ whole genome shotgun (WGS) entry which is preliminary data.</text>
</comment>
<evidence type="ECO:0000313" key="1">
    <source>
        <dbReference type="EMBL" id="KAK9782562.1"/>
    </source>
</evidence>
<organism evidence="1 2">
    <name type="scientific">Seiridium cardinale</name>
    <dbReference type="NCBI Taxonomy" id="138064"/>
    <lineage>
        <taxon>Eukaryota</taxon>
        <taxon>Fungi</taxon>
        <taxon>Dikarya</taxon>
        <taxon>Ascomycota</taxon>
        <taxon>Pezizomycotina</taxon>
        <taxon>Sordariomycetes</taxon>
        <taxon>Xylariomycetidae</taxon>
        <taxon>Amphisphaeriales</taxon>
        <taxon>Sporocadaceae</taxon>
        <taxon>Seiridium</taxon>
    </lineage>
</organism>
<gene>
    <name evidence="1" type="ORF">SCAR479_00905</name>
</gene>
<keyword evidence="2" id="KW-1185">Reference proteome</keyword>
<evidence type="ECO:0000313" key="2">
    <source>
        <dbReference type="Proteomes" id="UP001465668"/>
    </source>
</evidence>
<protein>
    <submittedName>
        <fullName evidence="1">Uncharacterized protein</fullName>
    </submittedName>
</protein>
<dbReference type="EMBL" id="JARVKM010000002">
    <property type="protein sequence ID" value="KAK9782562.1"/>
    <property type="molecule type" value="Genomic_DNA"/>
</dbReference>
<proteinExistence type="predicted"/>
<name>A0ABR2Y7F9_9PEZI</name>
<accession>A0ABR2Y7F9</accession>
<sequence length="130" mass="13975">MAPCVGDWAPHDQAYFAQEILADLFKSHGPGSKPVSRAKDGQVYLNVVTKPANAWCDWSLHAFPGPAGASEPGRDVGATVESTRSKKALHVNHLDSGETTLLGKIPWDFLDEEDSVFGEGDGDGDVRREA</sequence>
<reference evidence="1 2" key="1">
    <citation type="submission" date="2024-02" db="EMBL/GenBank/DDBJ databases">
        <title>First draft genome assembly of two strains of Seiridium cardinale.</title>
        <authorList>
            <person name="Emiliani G."/>
            <person name="Scali E."/>
        </authorList>
    </citation>
    <scope>NUCLEOTIDE SEQUENCE [LARGE SCALE GENOMIC DNA]</scope>
    <source>
        <strain evidence="1 2">BM-138-000479</strain>
    </source>
</reference>
<dbReference type="Proteomes" id="UP001465668">
    <property type="component" value="Unassembled WGS sequence"/>
</dbReference>